<sequence>MNFRIAMNRFYCIGYTICAPLWKVIDQDSEGCRSS</sequence>
<keyword evidence="2" id="KW-1185">Reference proteome</keyword>
<proteinExistence type="predicted"/>
<accession>A0ABP2QU21</accession>
<evidence type="ECO:0000313" key="2">
    <source>
        <dbReference type="Proteomes" id="UP000008948"/>
    </source>
</evidence>
<dbReference type="Proteomes" id="UP000008948">
    <property type="component" value="Unassembled WGS sequence"/>
</dbReference>
<evidence type="ECO:0000313" key="1">
    <source>
        <dbReference type="EMBL" id="EJF98376.1"/>
    </source>
</evidence>
<comment type="caution">
    <text evidence="1">The sequence shown here is derived from an EMBL/GenBank/DDBJ whole genome shotgun (WGS) entry which is preliminary data.</text>
</comment>
<organism evidence="1 2">
    <name type="scientific">Bartonella vinsonii subsp. arupensis Pm136co</name>
    <dbReference type="NCBI Taxonomy" id="1094561"/>
    <lineage>
        <taxon>Bacteria</taxon>
        <taxon>Pseudomonadati</taxon>
        <taxon>Pseudomonadota</taxon>
        <taxon>Alphaproteobacteria</taxon>
        <taxon>Hyphomicrobiales</taxon>
        <taxon>Bartonellaceae</taxon>
        <taxon>Bartonella</taxon>
    </lineage>
</organism>
<dbReference type="EMBL" id="AIMH01000016">
    <property type="protein sequence ID" value="EJF98376.1"/>
    <property type="molecule type" value="Genomic_DNA"/>
</dbReference>
<protein>
    <submittedName>
        <fullName evidence="1">Uncharacterized protein</fullName>
    </submittedName>
</protein>
<reference evidence="1 2" key="1">
    <citation type="submission" date="2012-03" db="EMBL/GenBank/DDBJ databases">
        <title>The Genome Sequence of Bartonella vinsonii subsp. arupensis str. Pm136co.</title>
        <authorList>
            <consortium name="The Broad Institute Genome Sequencing Platform"/>
            <consortium name="The Broad Institute Genome Sequencing Center for Infectious Disease"/>
            <person name="Feldgarden M."/>
            <person name="Kirby J."/>
            <person name="Kosoy M."/>
            <person name="Birtles R."/>
            <person name="Probert W.S."/>
            <person name="Chiaraviglio L."/>
            <person name="Young S.K."/>
            <person name="Zeng Q."/>
            <person name="Gargeya S."/>
            <person name="Fitzgerald M."/>
            <person name="Haas B."/>
            <person name="Abouelleil A."/>
            <person name="Alvarado L."/>
            <person name="Arachchi H.M."/>
            <person name="Berlin A."/>
            <person name="Chapman S.B."/>
            <person name="Gearin G."/>
            <person name="Goldberg J."/>
            <person name="Griggs A."/>
            <person name="Gujja S."/>
            <person name="Hansen M."/>
            <person name="Heiman D."/>
            <person name="Howarth C."/>
            <person name="Larimer J."/>
            <person name="Lui A."/>
            <person name="MacDonald P.J.P."/>
            <person name="McCowen C."/>
            <person name="Montmayeur A."/>
            <person name="Murphy C."/>
            <person name="Neiman D."/>
            <person name="Pearson M."/>
            <person name="Priest M."/>
            <person name="Roberts A."/>
            <person name="Saif S."/>
            <person name="Shea T."/>
            <person name="Sisk P."/>
            <person name="Stolte C."/>
            <person name="Sykes S."/>
            <person name="Wortman J."/>
            <person name="Nusbaum C."/>
            <person name="Birren B."/>
        </authorList>
    </citation>
    <scope>NUCLEOTIDE SEQUENCE [LARGE SCALE GENOMIC DNA]</scope>
    <source>
        <strain evidence="1 2">Pm136co</strain>
    </source>
</reference>
<name>A0ABP2QU21_BARVI</name>
<gene>
    <name evidence="1" type="ORF">MEI_00875</name>
</gene>